<evidence type="ECO:0000313" key="2">
    <source>
        <dbReference type="EMBL" id="MBD8032798.1"/>
    </source>
</evidence>
<feature type="transmembrane region" description="Helical" evidence="1">
    <location>
        <begin position="392"/>
        <end position="412"/>
    </location>
</feature>
<organism evidence="2 3">
    <name type="scientific">Solibacillus merdavium</name>
    <dbReference type="NCBI Taxonomy" id="2762218"/>
    <lineage>
        <taxon>Bacteria</taxon>
        <taxon>Bacillati</taxon>
        <taxon>Bacillota</taxon>
        <taxon>Bacilli</taxon>
        <taxon>Bacillales</taxon>
        <taxon>Caryophanaceae</taxon>
        <taxon>Solibacillus</taxon>
    </lineage>
</organism>
<dbReference type="Proteomes" id="UP000600565">
    <property type="component" value="Unassembled WGS sequence"/>
</dbReference>
<keyword evidence="3" id="KW-1185">Reference proteome</keyword>
<comment type="caution">
    <text evidence="2">The sequence shown here is derived from an EMBL/GenBank/DDBJ whole genome shotgun (WGS) entry which is preliminary data.</text>
</comment>
<keyword evidence="1" id="KW-1133">Transmembrane helix</keyword>
<evidence type="ECO:0000313" key="3">
    <source>
        <dbReference type="Proteomes" id="UP000600565"/>
    </source>
</evidence>
<dbReference type="RefSeq" id="WP_191703387.1">
    <property type="nucleotide sequence ID" value="NZ_JACSPW010000005.1"/>
</dbReference>
<evidence type="ECO:0000256" key="1">
    <source>
        <dbReference type="SAM" id="Phobius"/>
    </source>
</evidence>
<sequence>MNSLKTHYVFYYPFNYRQYHFGKFEQLLKQHHFYHFKMGYEDTLYGEDVEVSHQLLKQFYYPFIEEKLLNDDVSHLHFNRYSKKIQGQGVMVTQFDEIPFTLLSADVNLCPFGIGIAAIRIQLEDDIDVNAALSFGHYFRVLQPKIDEELGVTIQYEDFTFENTEELLFKKIAPFLEDFFVDYSAIHKNISKIPFFEDERMYVSAFFHFDENTKIDEFLLYRAGQLNGRDRNGDPYISSTNEEYIKRFIDEHTYQRWAPRFYTITTLQGQIQLTNVDEESMKKYLGSFHSISYYTLLIHYFYKLMLLKLIFEHSELKFSKDKDIVEELIEQITKFASRYYFTEVSVRTEGKEISQYFRKVFRIDGLYHETKETLDELYRIQEDRSADRLNKLIFILTIFSMISGIYGMNLVIEMLGEPIQLSDIVDFTLFEWIALILAMLGLFTMAALIINQLFNFTTSIYGKVRRKRQR</sequence>
<keyword evidence="2" id="KW-0413">Isomerase</keyword>
<protein>
    <submittedName>
        <fullName evidence="2">Sugar phosphate isomerase</fullName>
    </submittedName>
</protein>
<feature type="transmembrane region" description="Helical" evidence="1">
    <location>
        <begin position="291"/>
        <end position="311"/>
    </location>
</feature>
<accession>A0ABR8XLI9</accession>
<proteinExistence type="predicted"/>
<keyword evidence="1" id="KW-0812">Transmembrane</keyword>
<dbReference type="EMBL" id="JACSPW010000005">
    <property type="protein sequence ID" value="MBD8032798.1"/>
    <property type="molecule type" value="Genomic_DNA"/>
</dbReference>
<keyword evidence="1" id="KW-0472">Membrane</keyword>
<name>A0ABR8XLI9_9BACL</name>
<reference evidence="2 3" key="1">
    <citation type="submission" date="2020-08" db="EMBL/GenBank/DDBJ databases">
        <title>A Genomic Blueprint of the Chicken Gut Microbiome.</title>
        <authorList>
            <person name="Gilroy R."/>
            <person name="Ravi A."/>
            <person name="Getino M."/>
            <person name="Pursley I."/>
            <person name="Horton D.L."/>
            <person name="Alikhan N.-F."/>
            <person name="Baker D."/>
            <person name="Gharbi K."/>
            <person name="Hall N."/>
            <person name="Watson M."/>
            <person name="Adriaenssens E.M."/>
            <person name="Foster-Nyarko E."/>
            <person name="Jarju S."/>
            <person name="Secka A."/>
            <person name="Antonio M."/>
            <person name="Oren A."/>
            <person name="Chaudhuri R."/>
            <person name="La Ragione R.M."/>
            <person name="Hildebrand F."/>
            <person name="Pallen M.J."/>
        </authorList>
    </citation>
    <scope>NUCLEOTIDE SEQUENCE [LARGE SCALE GENOMIC DNA]</scope>
    <source>
        <strain evidence="2 3">Sa1YVA6</strain>
    </source>
</reference>
<dbReference type="GO" id="GO:0016853">
    <property type="term" value="F:isomerase activity"/>
    <property type="evidence" value="ECO:0007669"/>
    <property type="project" value="UniProtKB-KW"/>
</dbReference>
<feature type="transmembrane region" description="Helical" evidence="1">
    <location>
        <begin position="432"/>
        <end position="461"/>
    </location>
</feature>
<gene>
    <name evidence="2" type="ORF">H9632_06940</name>
</gene>